<dbReference type="SUPFAM" id="SSF52309">
    <property type="entry name" value="N-(deoxy)ribosyltransferase-like"/>
    <property type="match status" value="1"/>
</dbReference>
<reference evidence="2" key="1">
    <citation type="journal article" date="2020" name="Stud. Mycol.">
        <title>101 Dothideomycetes genomes: a test case for predicting lifestyles and emergence of pathogens.</title>
        <authorList>
            <person name="Haridas S."/>
            <person name="Albert R."/>
            <person name="Binder M."/>
            <person name="Bloem J."/>
            <person name="Labutti K."/>
            <person name="Salamov A."/>
            <person name="Andreopoulos B."/>
            <person name="Baker S."/>
            <person name="Barry K."/>
            <person name="Bills G."/>
            <person name="Bluhm B."/>
            <person name="Cannon C."/>
            <person name="Castanera R."/>
            <person name="Culley D."/>
            <person name="Daum C."/>
            <person name="Ezra D."/>
            <person name="Gonzalez J."/>
            <person name="Henrissat B."/>
            <person name="Kuo A."/>
            <person name="Liang C."/>
            <person name="Lipzen A."/>
            <person name="Lutzoni F."/>
            <person name="Magnuson J."/>
            <person name="Mondo S."/>
            <person name="Nolan M."/>
            <person name="Ohm R."/>
            <person name="Pangilinan J."/>
            <person name="Park H.-J."/>
            <person name="Ramirez L."/>
            <person name="Alfaro M."/>
            <person name="Sun H."/>
            <person name="Tritt A."/>
            <person name="Yoshinaga Y."/>
            <person name="Zwiers L.-H."/>
            <person name="Turgeon B."/>
            <person name="Goodwin S."/>
            <person name="Spatafora J."/>
            <person name="Crous P."/>
            <person name="Grigoriev I."/>
        </authorList>
    </citation>
    <scope>NUCLEOTIDE SEQUENCE</scope>
    <source>
        <strain evidence="2">CBS 175.79</strain>
    </source>
</reference>
<gene>
    <name evidence="2" type="ORF">BU24DRAFT_422046</name>
</gene>
<keyword evidence="3" id="KW-1185">Reference proteome</keyword>
<dbReference type="Pfam" id="PF15891">
    <property type="entry name" value="Nuc_deoxyri_tr2"/>
    <property type="match status" value="1"/>
</dbReference>
<dbReference type="AlphaFoldDB" id="A0A6A5XU15"/>
<accession>A0A6A5XU15</accession>
<dbReference type="InterPro" id="IPR039470">
    <property type="entry name" value="Nuc_deoxyri_tr2"/>
</dbReference>
<dbReference type="EMBL" id="ML978069">
    <property type="protein sequence ID" value="KAF2015734.1"/>
    <property type="molecule type" value="Genomic_DNA"/>
</dbReference>
<dbReference type="RefSeq" id="XP_033384073.1">
    <property type="nucleotide sequence ID" value="XM_033527881.1"/>
</dbReference>
<evidence type="ECO:0000313" key="2">
    <source>
        <dbReference type="EMBL" id="KAF2015734.1"/>
    </source>
</evidence>
<feature type="region of interest" description="Disordered" evidence="1">
    <location>
        <begin position="1"/>
        <end position="26"/>
    </location>
</feature>
<name>A0A6A5XU15_9PLEO</name>
<sequence length="233" mass="26738">MTTEQSAPETVPDQKKIAKLDEPVPDTFNQLLPLPEGWKKDNKHPKFQHCQPPKPPVYPKGMQSVFLAGSIEMGKAIQWQERLVEHLQHLPLTVCNPRRGSWTIDGTPAEMKKAFDEQVKWELEALENCDVICFFFDHATISPVTLVELGLWAKSGKVVVCCSKKYWRASNVHFVCDRYKVPITDTFENLLPLVKHKLQEKGMKFPDSEDVRIPPTVSDLSAQPTKWKFERDE</sequence>
<evidence type="ECO:0000313" key="3">
    <source>
        <dbReference type="Proteomes" id="UP000799778"/>
    </source>
</evidence>
<organism evidence="2 3">
    <name type="scientific">Aaosphaeria arxii CBS 175.79</name>
    <dbReference type="NCBI Taxonomy" id="1450172"/>
    <lineage>
        <taxon>Eukaryota</taxon>
        <taxon>Fungi</taxon>
        <taxon>Dikarya</taxon>
        <taxon>Ascomycota</taxon>
        <taxon>Pezizomycotina</taxon>
        <taxon>Dothideomycetes</taxon>
        <taxon>Pleosporomycetidae</taxon>
        <taxon>Pleosporales</taxon>
        <taxon>Pleosporales incertae sedis</taxon>
        <taxon>Aaosphaeria</taxon>
    </lineage>
</organism>
<feature type="compositionally biased region" description="Basic and acidic residues" evidence="1">
    <location>
        <begin position="12"/>
        <end position="22"/>
    </location>
</feature>
<feature type="region of interest" description="Disordered" evidence="1">
    <location>
        <begin position="206"/>
        <end position="233"/>
    </location>
</feature>
<evidence type="ECO:0000256" key="1">
    <source>
        <dbReference type="SAM" id="MobiDB-lite"/>
    </source>
</evidence>
<dbReference type="Proteomes" id="UP000799778">
    <property type="component" value="Unassembled WGS sequence"/>
</dbReference>
<dbReference type="OrthoDB" id="2893324at2759"/>
<dbReference type="GeneID" id="54285278"/>
<dbReference type="Gene3D" id="3.40.50.450">
    <property type="match status" value="1"/>
</dbReference>
<proteinExistence type="predicted"/>
<protein>
    <submittedName>
        <fullName evidence="2">Uncharacterized protein</fullName>
    </submittedName>
</protein>